<name>A0A1X2GUQ5_9FUNG</name>
<accession>A0A1X2GUQ5</accession>
<keyword evidence="1" id="KW-0238">DNA-binding</keyword>
<proteinExistence type="predicted"/>
<evidence type="ECO:0000259" key="2">
    <source>
        <dbReference type="Pfam" id="PF07282"/>
    </source>
</evidence>
<protein>
    <recommendedName>
        <fullName evidence="2">Cas12f1-like TNB domain-containing protein</fullName>
    </recommendedName>
</protein>
<evidence type="ECO:0000313" key="4">
    <source>
        <dbReference type="Proteomes" id="UP000242146"/>
    </source>
</evidence>
<dbReference type="OrthoDB" id="5577555at2759"/>
<dbReference type="GO" id="GO:0003677">
    <property type="term" value="F:DNA binding"/>
    <property type="evidence" value="ECO:0007669"/>
    <property type="project" value="UniProtKB-KW"/>
</dbReference>
<dbReference type="Proteomes" id="UP000242146">
    <property type="component" value="Unassembled WGS sequence"/>
</dbReference>
<sequence length="117" mass="13814">MQRFHEPIRGIGLRRQLKRLGFTVYLIDEYLTSQVCPKCSRRSLEHIGYVSNPRPFRDGQVRRWGQVHCQTCPASPNVRRTWNRDLMATLNMTIILLFHRFGLGRPLVYSRGQHHNV</sequence>
<feature type="domain" description="Cas12f1-like TNB" evidence="2">
    <location>
        <begin position="14"/>
        <end position="91"/>
    </location>
</feature>
<dbReference type="EMBL" id="MCGT01000003">
    <property type="protein sequence ID" value="ORX61740.1"/>
    <property type="molecule type" value="Genomic_DNA"/>
</dbReference>
<reference evidence="3 4" key="1">
    <citation type="submission" date="2016-07" db="EMBL/GenBank/DDBJ databases">
        <title>Pervasive Adenine N6-methylation of Active Genes in Fungi.</title>
        <authorList>
            <consortium name="DOE Joint Genome Institute"/>
            <person name="Mondo S.J."/>
            <person name="Dannebaum R.O."/>
            <person name="Kuo R.C."/>
            <person name="Labutti K."/>
            <person name="Haridas S."/>
            <person name="Kuo A."/>
            <person name="Salamov A."/>
            <person name="Ahrendt S.R."/>
            <person name="Lipzen A."/>
            <person name="Sullivan W."/>
            <person name="Andreopoulos W.B."/>
            <person name="Clum A."/>
            <person name="Lindquist E."/>
            <person name="Daum C."/>
            <person name="Ramamoorthy G.K."/>
            <person name="Gryganskyi A."/>
            <person name="Culley D."/>
            <person name="Magnuson J.K."/>
            <person name="James T.Y."/>
            <person name="O'Malley M.A."/>
            <person name="Stajich J.E."/>
            <person name="Spatafora J.W."/>
            <person name="Visel A."/>
            <person name="Grigoriev I.V."/>
        </authorList>
    </citation>
    <scope>NUCLEOTIDE SEQUENCE [LARGE SCALE GENOMIC DNA]</scope>
    <source>
        <strain evidence="3 4">NRRL 3301</strain>
    </source>
</reference>
<gene>
    <name evidence="3" type="ORF">DM01DRAFT_1128668</name>
</gene>
<dbReference type="InterPro" id="IPR010095">
    <property type="entry name" value="Cas12f1-like_TNB"/>
</dbReference>
<dbReference type="AlphaFoldDB" id="A0A1X2GUQ5"/>
<evidence type="ECO:0000313" key="3">
    <source>
        <dbReference type="EMBL" id="ORX61740.1"/>
    </source>
</evidence>
<organism evidence="3 4">
    <name type="scientific">Hesseltinella vesiculosa</name>
    <dbReference type="NCBI Taxonomy" id="101127"/>
    <lineage>
        <taxon>Eukaryota</taxon>
        <taxon>Fungi</taxon>
        <taxon>Fungi incertae sedis</taxon>
        <taxon>Mucoromycota</taxon>
        <taxon>Mucoromycotina</taxon>
        <taxon>Mucoromycetes</taxon>
        <taxon>Mucorales</taxon>
        <taxon>Cunninghamellaceae</taxon>
        <taxon>Hesseltinella</taxon>
    </lineage>
</organism>
<evidence type="ECO:0000256" key="1">
    <source>
        <dbReference type="ARBA" id="ARBA00023125"/>
    </source>
</evidence>
<dbReference type="Pfam" id="PF07282">
    <property type="entry name" value="Cas12f1-like_TNB"/>
    <property type="match status" value="1"/>
</dbReference>
<comment type="caution">
    <text evidence="3">The sequence shown here is derived from an EMBL/GenBank/DDBJ whole genome shotgun (WGS) entry which is preliminary data.</text>
</comment>
<keyword evidence="4" id="KW-1185">Reference proteome</keyword>